<comment type="caution">
    <text evidence="1">The sequence shown here is derived from an EMBL/GenBank/DDBJ whole genome shotgun (WGS) entry which is preliminary data.</text>
</comment>
<dbReference type="PANTHER" id="PTHR45913">
    <property type="entry name" value="EPM2A-INTERACTING PROTEIN 1"/>
    <property type="match status" value="1"/>
</dbReference>
<evidence type="ECO:0000313" key="2">
    <source>
        <dbReference type="Proteomes" id="UP000499080"/>
    </source>
</evidence>
<organism evidence="1 2">
    <name type="scientific">Araneus ventricosus</name>
    <name type="common">Orbweaver spider</name>
    <name type="synonym">Epeira ventricosa</name>
    <dbReference type="NCBI Taxonomy" id="182803"/>
    <lineage>
        <taxon>Eukaryota</taxon>
        <taxon>Metazoa</taxon>
        <taxon>Ecdysozoa</taxon>
        <taxon>Arthropoda</taxon>
        <taxon>Chelicerata</taxon>
        <taxon>Arachnida</taxon>
        <taxon>Araneae</taxon>
        <taxon>Araneomorphae</taxon>
        <taxon>Entelegynae</taxon>
        <taxon>Araneoidea</taxon>
        <taxon>Araneidae</taxon>
        <taxon>Araneus</taxon>
    </lineage>
</organism>
<dbReference type="EMBL" id="BGPR01028604">
    <property type="protein sequence ID" value="GBN99847.1"/>
    <property type="molecule type" value="Genomic_DNA"/>
</dbReference>
<keyword evidence="2" id="KW-1185">Reference proteome</keyword>
<accession>A0A4Y2TH19</accession>
<dbReference type="AlphaFoldDB" id="A0A4Y2TH19"/>
<evidence type="ECO:0008006" key="3">
    <source>
        <dbReference type="Google" id="ProtNLM"/>
    </source>
</evidence>
<dbReference type="PANTHER" id="PTHR45913:SF5">
    <property type="entry name" value="GENERAL TRANSCRIPTION FACTOR II-I REPEAT DOMAIN-CONTAINING PROTEIN 2A-LIKE PROTEIN"/>
    <property type="match status" value="1"/>
</dbReference>
<gene>
    <name evidence="1" type="ORF">AVEN_247394_1</name>
</gene>
<protein>
    <recommendedName>
        <fullName evidence="3">General transcription factor II-I repeat domain-containing protein 2A</fullName>
    </recommendedName>
</protein>
<proteinExistence type="predicted"/>
<dbReference type="Proteomes" id="UP000499080">
    <property type="component" value="Unassembled WGS sequence"/>
</dbReference>
<sequence>MKHITNASFCIIHQQALCAKSGLTSFDNVMAVVTKIVNLISSQALNKQKFDALLDEDNSVYNGLLMYNNVRWLNRRNVLQRFVDCLEEIRLFLQNEGKIQQYYSCWMLCGFQN</sequence>
<evidence type="ECO:0000313" key="1">
    <source>
        <dbReference type="EMBL" id="GBN99847.1"/>
    </source>
</evidence>
<name>A0A4Y2TH19_ARAVE</name>
<dbReference type="OrthoDB" id="1101576at2759"/>
<reference evidence="1 2" key="1">
    <citation type="journal article" date="2019" name="Sci. Rep.">
        <title>Orb-weaving spider Araneus ventricosus genome elucidates the spidroin gene catalogue.</title>
        <authorList>
            <person name="Kono N."/>
            <person name="Nakamura H."/>
            <person name="Ohtoshi R."/>
            <person name="Moran D.A.P."/>
            <person name="Shinohara A."/>
            <person name="Yoshida Y."/>
            <person name="Fujiwara M."/>
            <person name="Mori M."/>
            <person name="Tomita M."/>
            <person name="Arakawa K."/>
        </authorList>
    </citation>
    <scope>NUCLEOTIDE SEQUENCE [LARGE SCALE GENOMIC DNA]</scope>
</reference>